<dbReference type="RefSeq" id="WP_109022555.1">
    <property type="nucleotide sequence ID" value="NZ_AP025028.1"/>
</dbReference>
<evidence type="ECO:0000313" key="2">
    <source>
        <dbReference type="EMBL" id="BDA80245.1"/>
    </source>
</evidence>
<proteinExistence type="predicted"/>
<organism evidence="2 3">
    <name type="scientific">Leptospira kobayashii</name>
    <dbReference type="NCBI Taxonomy" id="1917830"/>
    <lineage>
        <taxon>Bacteria</taxon>
        <taxon>Pseudomonadati</taxon>
        <taxon>Spirochaetota</taxon>
        <taxon>Spirochaetia</taxon>
        <taxon>Leptospirales</taxon>
        <taxon>Leptospiraceae</taxon>
        <taxon>Leptospira</taxon>
    </lineage>
</organism>
<reference evidence="2 3" key="1">
    <citation type="submission" date="2021-08" db="EMBL/GenBank/DDBJ databases">
        <title>Complete genome sequence of Leptospira kobayashii strain E30.</title>
        <authorList>
            <person name="Nakao R."/>
            <person name="Nakamura S."/>
            <person name="Masuzawa T."/>
            <person name="Koizumi N."/>
        </authorList>
    </citation>
    <scope>NUCLEOTIDE SEQUENCE [LARGE SCALE GENOMIC DNA]</scope>
    <source>
        <strain evidence="2 3">E30</strain>
    </source>
</reference>
<accession>A0ABN6KHN9</accession>
<dbReference type="EMBL" id="AP025028">
    <property type="protein sequence ID" value="BDA80245.1"/>
    <property type="molecule type" value="Genomic_DNA"/>
</dbReference>
<evidence type="ECO:0000313" key="3">
    <source>
        <dbReference type="Proteomes" id="UP000245263"/>
    </source>
</evidence>
<dbReference type="EMBL" id="AP025028">
    <property type="protein sequence ID" value="BDA80215.1"/>
    <property type="molecule type" value="Genomic_DNA"/>
</dbReference>
<name>A0ABN6KHN9_9LEPT</name>
<keyword evidence="3" id="KW-1185">Reference proteome</keyword>
<gene>
    <name evidence="1" type="ORF">LPTSP3_g31450</name>
    <name evidence="2" type="ORF">LPTSP3_g31750</name>
</gene>
<protein>
    <submittedName>
        <fullName evidence="2">Uncharacterized protein</fullName>
    </submittedName>
</protein>
<evidence type="ECO:0000313" key="1">
    <source>
        <dbReference type="EMBL" id="BDA80215.1"/>
    </source>
</evidence>
<sequence>MKIYYIKFDVEINDNRFPDLKNAQAFCWVSETTPEAAIVKSEYFIKKDDIKINRIIQYPYEVNHNDFEDKDIGTENYLKCKKEGLSILYLGITTTVKSPTKFSIENKYQTQNTQEFLKKWKRLKQKGKCLHYSATNNCDHTIKSHSIQKRQMLSSISHNGHVYAISTDLSDIKRNAGAPTYKLKGLDQVSTFQGFCQKHDNELFTPIDDYPLQPTNEQVFLYSYRSVCREIYMKTNSYELCLESINKEENPAIIEFLKATIEGTEKGLNDLKKHKMNFDKSLKKKDFLDIEYVIFCSESKPNLAFSGLCYPYYDFQGKHIQTPFDKNKRLQLLSFCSAPMESGWGYIISWHKSSSDIGQHYINSLATATYLKKNIGDYLFRQTLQFENLAFSPIWWEALEQEKKDQIINYVYNNLSSFSDISPDHLSSGPDGICKWNFSYVKSNY</sequence>
<dbReference type="Proteomes" id="UP000245263">
    <property type="component" value="Chromosome 1"/>
</dbReference>